<organism evidence="2 3">
    <name type="scientific">Kwoniella mangroviensis CBS 10435</name>
    <dbReference type="NCBI Taxonomy" id="1331196"/>
    <lineage>
        <taxon>Eukaryota</taxon>
        <taxon>Fungi</taxon>
        <taxon>Dikarya</taxon>
        <taxon>Basidiomycota</taxon>
        <taxon>Agaricomycotina</taxon>
        <taxon>Tremellomycetes</taxon>
        <taxon>Tremellales</taxon>
        <taxon>Cryptococcaceae</taxon>
        <taxon>Kwoniella</taxon>
    </lineage>
</organism>
<protein>
    <recommendedName>
        <fullName evidence="4">Saposin B-type domain-containing protein</fullName>
    </recommendedName>
</protein>
<proteinExistence type="predicted"/>
<dbReference type="EMBL" id="KI669463">
    <property type="protein sequence ID" value="OCF57822.1"/>
    <property type="molecule type" value="Genomic_DNA"/>
</dbReference>
<dbReference type="Proteomes" id="UP000092583">
    <property type="component" value="Unassembled WGS sequence"/>
</dbReference>
<reference evidence="3" key="2">
    <citation type="submission" date="2013-12" db="EMBL/GenBank/DDBJ databases">
        <title>Evolution of pathogenesis and genome organization in the Tremellales.</title>
        <authorList>
            <person name="Cuomo C."/>
            <person name="Litvintseva A."/>
            <person name="Heitman J."/>
            <person name="Chen Y."/>
            <person name="Sun S."/>
            <person name="Springer D."/>
            <person name="Dromer F."/>
            <person name="Young S."/>
            <person name="Zeng Q."/>
            <person name="Chapman S."/>
            <person name="Gujja S."/>
            <person name="Saif S."/>
            <person name="Birren B."/>
        </authorList>
    </citation>
    <scope>NUCLEOTIDE SEQUENCE [LARGE SCALE GENOMIC DNA]</scope>
    <source>
        <strain evidence="3">CBS 10435</strain>
    </source>
</reference>
<dbReference type="AlphaFoldDB" id="A0A1B9IQL6"/>
<sequence length="159" mass="17408">MHHNLFIAGTVFLLLSVNADDDSSSHSASGDYSPEQACRRCISFLRDFGQIWPGTLSTASRLEILLNEWCPINNGNATRQEAGIDQGGTIILEKDAETDSTFDPPFGTEPAFNEDKVSLSTHGSLLDADRSLEFPPFFPASNCSPFDADVMSAFDMYSF</sequence>
<name>A0A1B9IQL6_9TREE</name>
<evidence type="ECO:0000313" key="3">
    <source>
        <dbReference type="Proteomes" id="UP000092583"/>
    </source>
</evidence>
<keyword evidence="3" id="KW-1185">Reference proteome</keyword>
<evidence type="ECO:0000313" key="2">
    <source>
        <dbReference type="EMBL" id="OCF57822.1"/>
    </source>
</evidence>
<feature type="signal peptide" evidence="1">
    <location>
        <begin position="1"/>
        <end position="19"/>
    </location>
</feature>
<evidence type="ECO:0008006" key="4">
    <source>
        <dbReference type="Google" id="ProtNLM"/>
    </source>
</evidence>
<feature type="chain" id="PRO_5008628897" description="Saposin B-type domain-containing protein" evidence="1">
    <location>
        <begin position="20"/>
        <end position="159"/>
    </location>
</feature>
<gene>
    <name evidence="2" type="ORF">L486_05287</name>
</gene>
<evidence type="ECO:0000256" key="1">
    <source>
        <dbReference type="SAM" id="SignalP"/>
    </source>
</evidence>
<keyword evidence="1" id="KW-0732">Signal</keyword>
<accession>A0A1B9IQL6</accession>
<reference evidence="2 3" key="1">
    <citation type="submission" date="2013-07" db="EMBL/GenBank/DDBJ databases">
        <title>The Genome Sequence of Kwoniella mangroviensis CBS10435.</title>
        <authorList>
            <consortium name="The Broad Institute Genome Sequencing Platform"/>
            <person name="Cuomo C."/>
            <person name="Litvintseva A."/>
            <person name="Chen Y."/>
            <person name="Heitman J."/>
            <person name="Sun S."/>
            <person name="Springer D."/>
            <person name="Dromer F."/>
            <person name="Young S.K."/>
            <person name="Zeng Q."/>
            <person name="Gargeya S."/>
            <person name="Fitzgerald M."/>
            <person name="Abouelleil A."/>
            <person name="Alvarado L."/>
            <person name="Berlin A.M."/>
            <person name="Chapman S.B."/>
            <person name="Dewar J."/>
            <person name="Goldberg J."/>
            <person name="Griggs A."/>
            <person name="Gujja S."/>
            <person name="Hansen M."/>
            <person name="Howarth C."/>
            <person name="Imamovic A."/>
            <person name="Larimer J."/>
            <person name="McCowan C."/>
            <person name="Murphy C."/>
            <person name="Pearson M."/>
            <person name="Priest M."/>
            <person name="Roberts A."/>
            <person name="Saif S."/>
            <person name="Shea T."/>
            <person name="Sykes S."/>
            <person name="Wortman J."/>
            <person name="Nusbaum C."/>
            <person name="Birren B."/>
        </authorList>
    </citation>
    <scope>NUCLEOTIDE SEQUENCE [LARGE SCALE GENOMIC DNA]</scope>
    <source>
        <strain evidence="2 3">CBS 10435</strain>
    </source>
</reference>